<dbReference type="InterPro" id="IPR001314">
    <property type="entry name" value="Peptidase_S1A"/>
</dbReference>
<dbReference type="GO" id="GO:0006508">
    <property type="term" value="P:proteolysis"/>
    <property type="evidence" value="ECO:0007669"/>
    <property type="project" value="UniProtKB-KW"/>
</dbReference>
<evidence type="ECO:0000256" key="10">
    <source>
        <dbReference type="ARBA" id="ARBA00038868"/>
    </source>
</evidence>
<feature type="domain" description="Peptidase S1" evidence="12">
    <location>
        <begin position="17"/>
        <end position="267"/>
    </location>
</feature>
<evidence type="ECO:0000259" key="12">
    <source>
        <dbReference type="PROSITE" id="PS50240"/>
    </source>
</evidence>
<dbReference type="InterPro" id="IPR050430">
    <property type="entry name" value="Peptidase_S1"/>
</dbReference>
<comment type="similarity">
    <text evidence="2">Belongs to the peptidase S1 family.</text>
</comment>
<keyword evidence="5" id="KW-0378">Hydrolase</keyword>
<dbReference type="SMART" id="SM00020">
    <property type="entry name" value="Tryp_SPc"/>
    <property type="match status" value="1"/>
</dbReference>
<evidence type="ECO:0000256" key="7">
    <source>
        <dbReference type="ARBA" id="ARBA00023145"/>
    </source>
</evidence>
<feature type="chain" id="PRO_5043919575" description="trypsin" evidence="11">
    <location>
        <begin position="21"/>
        <end position="288"/>
    </location>
</feature>
<dbReference type="EC" id="3.4.21.4" evidence="10"/>
<dbReference type="InterPro" id="IPR009003">
    <property type="entry name" value="Peptidase_S1_PA"/>
</dbReference>
<sequence>MKCTNFKVFTVLSLLAVAWGESGSRVKRLSLPDFDTETLSLAKYVVSIRSRTPVRYFGDNHYCGGGLLTPHWVLTSAHCIMDASKTMYKTRVLMVVAGSPNRLKFVTGKTVCSPVQALYVPRNFTMLNTDNMAMVRLKYAMPTGNPRIGYLQLPSNHPQWGSNYTVLGWGRLYAGGPLASNILQIDVLLQNRTYCQGKLKSFKYGMMCGSNGGNDSHPCSGDLGAPLMKGNTMFGIVTYPFGCASPRTPSVYTNVRSNIDWIRQTMNGSGRSNIISILILSLLQASSM</sequence>
<evidence type="ECO:0000256" key="5">
    <source>
        <dbReference type="ARBA" id="ARBA00022801"/>
    </source>
</evidence>
<evidence type="ECO:0000256" key="8">
    <source>
        <dbReference type="ARBA" id="ARBA00023157"/>
    </source>
</evidence>
<keyword evidence="8" id="KW-1015">Disulfide bond</keyword>
<evidence type="ECO:0000256" key="6">
    <source>
        <dbReference type="ARBA" id="ARBA00022825"/>
    </source>
</evidence>
<evidence type="ECO:0000256" key="9">
    <source>
        <dbReference type="ARBA" id="ARBA00036320"/>
    </source>
</evidence>
<dbReference type="GO" id="GO:0004252">
    <property type="term" value="F:serine-type endopeptidase activity"/>
    <property type="evidence" value="ECO:0007669"/>
    <property type="project" value="UniProtKB-EC"/>
</dbReference>
<name>A0AAU9GCZ2_DROMD</name>
<dbReference type="CDD" id="cd00190">
    <property type="entry name" value="Tryp_SPc"/>
    <property type="match status" value="1"/>
</dbReference>
<accession>A0AAU9GCZ2</accession>
<dbReference type="InterPro" id="IPR001254">
    <property type="entry name" value="Trypsin_dom"/>
</dbReference>
<evidence type="ECO:0000256" key="4">
    <source>
        <dbReference type="ARBA" id="ARBA00022729"/>
    </source>
</evidence>
<dbReference type="EMBL" id="AP029267">
    <property type="protein sequence ID" value="BFG06407.1"/>
    <property type="molecule type" value="Genomic_DNA"/>
</dbReference>
<keyword evidence="14" id="KW-1185">Reference proteome</keyword>
<dbReference type="PANTHER" id="PTHR24276">
    <property type="entry name" value="POLYSERASE-RELATED"/>
    <property type="match status" value="1"/>
</dbReference>
<dbReference type="InterPro" id="IPR043504">
    <property type="entry name" value="Peptidase_S1_PA_chymotrypsin"/>
</dbReference>
<dbReference type="Proteomes" id="UP001500889">
    <property type="component" value="Chromosome E"/>
</dbReference>
<comment type="subcellular location">
    <subcellularLocation>
        <location evidence="1">Secreted</location>
        <location evidence="1">Extracellular space</location>
    </subcellularLocation>
</comment>
<evidence type="ECO:0000313" key="13">
    <source>
        <dbReference type="EMBL" id="BFG06407.1"/>
    </source>
</evidence>
<dbReference type="PRINTS" id="PR00722">
    <property type="entry name" value="CHYMOTRYPSIN"/>
</dbReference>
<evidence type="ECO:0000256" key="2">
    <source>
        <dbReference type="ARBA" id="ARBA00007664"/>
    </source>
</evidence>
<dbReference type="SUPFAM" id="SSF50494">
    <property type="entry name" value="Trypsin-like serine proteases"/>
    <property type="match status" value="1"/>
</dbReference>
<dbReference type="AlphaFoldDB" id="A0AAU9GCZ2"/>
<dbReference type="PROSITE" id="PS50240">
    <property type="entry name" value="TRYPSIN_DOM"/>
    <property type="match status" value="1"/>
</dbReference>
<protein>
    <recommendedName>
        <fullName evidence="10">trypsin</fullName>
        <ecNumber evidence="10">3.4.21.4</ecNumber>
    </recommendedName>
</protein>
<evidence type="ECO:0000256" key="1">
    <source>
        <dbReference type="ARBA" id="ARBA00004239"/>
    </source>
</evidence>
<dbReference type="Pfam" id="PF00089">
    <property type="entry name" value="Trypsin"/>
    <property type="match status" value="1"/>
</dbReference>
<dbReference type="Gene3D" id="2.40.10.10">
    <property type="entry name" value="Trypsin-like serine proteases"/>
    <property type="match status" value="1"/>
</dbReference>
<dbReference type="PANTHER" id="PTHR24276:SF91">
    <property type="entry name" value="AT26814P-RELATED"/>
    <property type="match status" value="1"/>
</dbReference>
<comment type="catalytic activity">
    <reaction evidence="9">
        <text>Preferential cleavage: Arg-|-Xaa, Lys-|-Xaa.</text>
        <dbReference type="EC" id="3.4.21.4"/>
    </reaction>
</comment>
<proteinExistence type="inferred from homology"/>
<evidence type="ECO:0000313" key="14">
    <source>
        <dbReference type="Proteomes" id="UP001500889"/>
    </source>
</evidence>
<organism evidence="13 14">
    <name type="scientific">Drosophila madeirensis</name>
    <name type="common">Fruit fly</name>
    <dbReference type="NCBI Taxonomy" id="30013"/>
    <lineage>
        <taxon>Eukaryota</taxon>
        <taxon>Metazoa</taxon>
        <taxon>Ecdysozoa</taxon>
        <taxon>Arthropoda</taxon>
        <taxon>Hexapoda</taxon>
        <taxon>Insecta</taxon>
        <taxon>Pterygota</taxon>
        <taxon>Neoptera</taxon>
        <taxon>Endopterygota</taxon>
        <taxon>Diptera</taxon>
        <taxon>Brachycera</taxon>
        <taxon>Muscomorpha</taxon>
        <taxon>Ephydroidea</taxon>
        <taxon>Drosophilidae</taxon>
        <taxon>Drosophila</taxon>
        <taxon>Sophophora</taxon>
    </lineage>
</organism>
<keyword evidence="3" id="KW-0645">Protease</keyword>
<feature type="signal peptide" evidence="11">
    <location>
        <begin position="1"/>
        <end position="20"/>
    </location>
</feature>
<keyword evidence="6" id="KW-0720">Serine protease</keyword>
<dbReference type="GO" id="GO:0005576">
    <property type="term" value="C:extracellular region"/>
    <property type="evidence" value="ECO:0007669"/>
    <property type="project" value="UniProtKB-SubCell"/>
</dbReference>
<keyword evidence="7" id="KW-0865">Zymogen</keyword>
<evidence type="ECO:0000256" key="11">
    <source>
        <dbReference type="SAM" id="SignalP"/>
    </source>
</evidence>
<evidence type="ECO:0000256" key="3">
    <source>
        <dbReference type="ARBA" id="ARBA00022670"/>
    </source>
</evidence>
<reference evidence="13 14" key="1">
    <citation type="submission" date="2024-02" db="EMBL/GenBank/DDBJ databases">
        <title>A chromosome-level genome assembly of Drosophila madeirensis, a fruit fly species endemic to Madeira island.</title>
        <authorList>
            <person name="Tomihara K."/>
            <person name="Llopart A."/>
            <person name="Yamamoto D."/>
        </authorList>
    </citation>
    <scope>NUCLEOTIDE SEQUENCE [LARGE SCALE GENOMIC DNA]</scope>
    <source>
        <strain evidence="13 14">RF1</strain>
    </source>
</reference>
<gene>
    <name evidence="13" type="ORF">DMAD_04922</name>
</gene>
<keyword evidence="4 11" id="KW-0732">Signal</keyword>